<dbReference type="GO" id="GO:0005524">
    <property type="term" value="F:ATP binding"/>
    <property type="evidence" value="ECO:0007669"/>
    <property type="project" value="UniProtKB-KW"/>
</dbReference>
<dbReference type="PANTHER" id="PTHR24220:SF685">
    <property type="entry name" value="ABC TRANSPORTER RELATED"/>
    <property type="match status" value="1"/>
</dbReference>
<dbReference type="GO" id="GO:0005886">
    <property type="term" value="C:plasma membrane"/>
    <property type="evidence" value="ECO:0007669"/>
    <property type="project" value="TreeGrafter"/>
</dbReference>
<dbReference type="GO" id="GO:0022857">
    <property type="term" value="F:transmembrane transporter activity"/>
    <property type="evidence" value="ECO:0007669"/>
    <property type="project" value="TreeGrafter"/>
</dbReference>
<organism evidence="4 5">
    <name type="scientific">Kibdelosporangium phytohabitans</name>
    <dbReference type="NCBI Taxonomy" id="860235"/>
    <lineage>
        <taxon>Bacteria</taxon>
        <taxon>Bacillati</taxon>
        <taxon>Actinomycetota</taxon>
        <taxon>Actinomycetes</taxon>
        <taxon>Pseudonocardiales</taxon>
        <taxon>Pseudonocardiaceae</taxon>
        <taxon>Kibdelosporangium</taxon>
    </lineage>
</organism>
<feature type="domain" description="ABC transporter" evidence="3">
    <location>
        <begin position="5"/>
        <end position="232"/>
    </location>
</feature>
<evidence type="ECO:0000313" key="5">
    <source>
        <dbReference type="Proteomes" id="UP000063699"/>
    </source>
</evidence>
<dbReference type="InterPro" id="IPR015854">
    <property type="entry name" value="ABC_transpr_LolD-like"/>
</dbReference>
<evidence type="ECO:0000256" key="1">
    <source>
        <dbReference type="ARBA" id="ARBA00022741"/>
    </source>
</evidence>
<dbReference type="InterPro" id="IPR027417">
    <property type="entry name" value="P-loop_NTPase"/>
</dbReference>
<dbReference type="Proteomes" id="UP000063699">
    <property type="component" value="Chromosome"/>
</dbReference>
<dbReference type="STRING" id="860235.AOZ06_43180"/>
<dbReference type="SUPFAM" id="SSF52540">
    <property type="entry name" value="P-loop containing nucleoside triphosphate hydrolases"/>
    <property type="match status" value="1"/>
</dbReference>
<keyword evidence="5" id="KW-1185">Reference proteome</keyword>
<reference evidence="4 5" key="1">
    <citation type="submission" date="2015-07" db="EMBL/GenBank/DDBJ databases">
        <title>Genome sequencing of Kibdelosporangium phytohabitans.</title>
        <authorList>
            <person name="Qin S."/>
            <person name="Xing K."/>
        </authorList>
    </citation>
    <scope>NUCLEOTIDE SEQUENCE [LARGE SCALE GENOMIC DNA]</scope>
    <source>
        <strain evidence="4 5">KLBMP1111</strain>
    </source>
</reference>
<evidence type="ECO:0000259" key="3">
    <source>
        <dbReference type="PROSITE" id="PS50893"/>
    </source>
</evidence>
<dbReference type="Pfam" id="PF00005">
    <property type="entry name" value="ABC_tran"/>
    <property type="match status" value="1"/>
</dbReference>
<dbReference type="EMBL" id="CP012752">
    <property type="protein sequence ID" value="ALG12761.1"/>
    <property type="molecule type" value="Genomic_DNA"/>
</dbReference>
<gene>
    <name evidence="4" type="ORF">AOZ06_43180</name>
</gene>
<dbReference type="PANTHER" id="PTHR24220">
    <property type="entry name" value="IMPORT ATP-BINDING PROTEIN"/>
    <property type="match status" value="1"/>
</dbReference>
<dbReference type="PROSITE" id="PS50893">
    <property type="entry name" value="ABC_TRANSPORTER_2"/>
    <property type="match status" value="1"/>
</dbReference>
<dbReference type="RefSeq" id="WP_054294653.1">
    <property type="nucleotide sequence ID" value="NZ_CP012752.1"/>
</dbReference>
<accession>A0A0N9I8S9</accession>
<evidence type="ECO:0000313" key="4">
    <source>
        <dbReference type="EMBL" id="ALG12761.1"/>
    </source>
</evidence>
<keyword evidence="2" id="KW-0067">ATP-binding</keyword>
<dbReference type="SMART" id="SM00382">
    <property type="entry name" value="AAA"/>
    <property type="match status" value="1"/>
</dbReference>
<dbReference type="AlphaFoldDB" id="A0A0N9I8S9"/>
<sequence>MSVAVGVAASVRGVEHARVLRGVDLDVPAGRLTAVVGGPGSGKTTLLGCVGGLTRPDRGTVHLGADRISGLGDAALTRLRRDRIGFVFATCSLFPTLSVGQNIRIGPELAGSRPERQWFDTVVDLLGLAHMLRVHPAVLTPEQRQRVACARAFLNKPDVVLADEPTGELDRAEAAALLGFLRMWVRKLGQSVLLATRDPFVAAHADLVHVLADGRIVDEVTRPTVESVRAAMR</sequence>
<dbReference type="InterPro" id="IPR003439">
    <property type="entry name" value="ABC_transporter-like_ATP-bd"/>
</dbReference>
<keyword evidence="1" id="KW-0547">Nucleotide-binding</keyword>
<dbReference type="OrthoDB" id="3676073at2"/>
<evidence type="ECO:0000256" key="2">
    <source>
        <dbReference type="ARBA" id="ARBA00022840"/>
    </source>
</evidence>
<protein>
    <recommendedName>
        <fullName evidence="3">ABC transporter domain-containing protein</fullName>
    </recommendedName>
</protein>
<dbReference type="Gene3D" id="3.40.50.300">
    <property type="entry name" value="P-loop containing nucleotide triphosphate hydrolases"/>
    <property type="match status" value="1"/>
</dbReference>
<dbReference type="GO" id="GO:0016887">
    <property type="term" value="F:ATP hydrolysis activity"/>
    <property type="evidence" value="ECO:0007669"/>
    <property type="project" value="InterPro"/>
</dbReference>
<dbReference type="KEGG" id="kphy:AOZ06_43180"/>
<proteinExistence type="predicted"/>
<name>A0A0N9I8S9_9PSEU</name>
<dbReference type="InterPro" id="IPR003593">
    <property type="entry name" value="AAA+_ATPase"/>
</dbReference>